<dbReference type="Proteomes" id="UP001154282">
    <property type="component" value="Unassembled WGS sequence"/>
</dbReference>
<feature type="domain" description="NB-ARC" evidence="1">
    <location>
        <begin position="1"/>
        <end position="34"/>
    </location>
</feature>
<dbReference type="AlphaFoldDB" id="A0AAV0RD71"/>
<sequence>MGGLGKTTLSQTVLTDNRVKAHFDIKFWVYISHHRALM</sequence>
<accession>A0AAV0RD71</accession>
<name>A0AAV0RD71_9ROSI</name>
<dbReference type="InterPro" id="IPR002182">
    <property type="entry name" value="NB-ARC"/>
</dbReference>
<reference evidence="2" key="1">
    <citation type="submission" date="2022-08" db="EMBL/GenBank/DDBJ databases">
        <authorList>
            <person name="Gutierrez-Valencia J."/>
        </authorList>
    </citation>
    <scope>NUCLEOTIDE SEQUENCE</scope>
</reference>
<dbReference type="GO" id="GO:0043531">
    <property type="term" value="F:ADP binding"/>
    <property type="evidence" value="ECO:0007669"/>
    <property type="project" value="InterPro"/>
</dbReference>
<evidence type="ECO:0000259" key="1">
    <source>
        <dbReference type="Pfam" id="PF00931"/>
    </source>
</evidence>
<organism evidence="2 3">
    <name type="scientific">Linum tenue</name>
    <dbReference type="NCBI Taxonomy" id="586396"/>
    <lineage>
        <taxon>Eukaryota</taxon>
        <taxon>Viridiplantae</taxon>
        <taxon>Streptophyta</taxon>
        <taxon>Embryophyta</taxon>
        <taxon>Tracheophyta</taxon>
        <taxon>Spermatophyta</taxon>
        <taxon>Magnoliopsida</taxon>
        <taxon>eudicotyledons</taxon>
        <taxon>Gunneridae</taxon>
        <taxon>Pentapetalae</taxon>
        <taxon>rosids</taxon>
        <taxon>fabids</taxon>
        <taxon>Malpighiales</taxon>
        <taxon>Linaceae</taxon>
        <taxon>Linum</taxon>
    </lineage>
</organism>
<proteinExistence type="predicted"/>
<keyword evidence="3" id="KW-1185">Reference proteome</keyword>
<evidence type="ECO:0000313" key="3">
    <source>
        <dbReference type="Proteomes" id="UP001154282"/>
    </source>
</evidence>
<dbReference type="EMBL" id="CAMGYJ010000010">
    <property type="protein sequence ID" value="CAI0555191.1"/>
    <property type="molecule type" value="Genomic_DNA"/>
</dbReference>
<evidence type="ECO:0000313" key="2">
    <source>
        <dbReference type="EMBL" id="CAI0555191.1"/>
    </source>
</evidence>
<dbReference type="InterPro" id="IPR027417">
    <property type="entry name" value="P-loop_NTPase"/>
</dbReference>
<protein>
    <recommendedName>
        <fullName evidence="1">NB-ARC domain-containing protein</fullName>
    </recommendedName>
</protein>
<dbReference type="Pfam" id="PF00931">
    <property type="entry name" value="NB-ARC"/>
    <property type="match status" value="1"/>
</dbReference>
<dbReference type="SUPFAM" id="SSF52540">
    <property type="entry name" value="P-loop containing nucleoside triphosphate hydrolases"/>
    <property type="match status" value="1"/>
</dbReference>
<gene>
    <name evidence="2" type="ORF">LITE_LOCUS47500</name>
</gene>
<comment type="caution">
    <text evidence="2">The sequence shown here is derived from an EMBL/GenBank/DDBJ whole genome shotgun (WGS) entry which is preliminary data.</text>
</comment>
<dbReference type="Gene3D" id="3.40.50.300">
    <property type="entry name" value="P-loop containing nucleotide triphosphate hydrolases"/>
    <property type="match status" value="1"/>
</dbReference>